<organism evidence="1 2">
    <name type="scientific">Dibothriocephalus latus</name>
    <name type="common">Fish tapeworm</name>
    <name type="synonym">Diphyllobothrium latum</name>
    <dbReference type="NCBI Taxonomy" id="60516"/>
    <lineage>
        <taxon>Eukaryota</taxon>
        <taxon>Metazoa</taxon>
        <taxon>Spiralia</taxon>
        <taxon>Lophotrochozoa</taxon>
        <taxon>Platyhelminthes</taxon>
        <taxon>Cestoda</taxon>
        <taxon>Eucestoda</taxon>
        <taxon>Diphyllobothriidea</taxon>
        <taxon>Diphyllobothriidae</taxon>
        <taxon>Dibothriocephalus</taxon>
    </lineage>
</organism>
<evidence type="ECO:0000313" key="1">
    <source>
        <dbReference type="EMBL" id="VDN49409.1"/>
    </source>
</evidence>
<reference evidence="1 2" key="1">
    <citation type="submission" date="2018-11" db="EMBL/GenBank/DDBJ databases">
        <authorList>
            <consortium name="Pathogen Informatics"/>
        </authorList>
    </citation>
    <scope>NUCLEOTIDE SEQUENCE [LARGE SCALE GENOMIC DNA]</scope>
</reference>
<sequence>MSLTAGFQVTKASIDGTALKPCTEAARPCSDITVDATVHASIADKTQWKEVQFMVGTKAEATYTTDFTPQGAGGLKQATPVDKNDITLKFVPTGMKLIKADSGGAANDVDVPLSNACPDSASTVKEGCIAISKVVSKVKVMGELPAKSQTLKLEGAKQDEGLEVAMPFTGTSTNTSTTSSALWISQSVAVILASLA</sequence>
<gene>
    <name evidence="1" type="ORF">DILT_LOCUS19766</name>
</gene>
<dbReference type="AlphaFoldDB" id="A0A3P7SCG0"/>
<evidence type="ECO:0000313" key="2">
    <source>
        <dbReference type="Proteomes" id="UP000281553"/>
    </source>
</evidence>
<dbReference type="Proteomes" id="UP000281553">
    <property type="component" value="Unassembled WGS sequence"/>
</dbReference>
<proteinExistence type="predicted"/>
<feature type="non-terminal residue" evidence="1">
    <location>
        <position position="196"/>
    </location>
</feature>
<keyword evidence="2" id="KW-1185">Reference proteome</keyword>
<protein>
    <submittedName>
        <fullName evidence="1">Uncharacterized protein</fullName>
    </submittedName>
</protein>
<name>A0A3P7SCG0_DIBLA</name>
<accession>A0A3P7SCG0</accession>
<dbReference type="EMBL" id="UYRU01120761">
    <property type="protein sequence ID" value="VDN49409.1"/>
    <property type="molecule type" value="Genomic_DNA"/>
</dbReference>